<comment type="caution">
    <text evidence="3">The sequence shown here is derived from an EMBL/GenBank/DDBJ whole genome shotgun (WGS) entry which is preliminary data.</text>
</comment>
<dbReference type="GO" id="GO:0016020">
    <property type="term" value="C:membrane"/>
    <property type="evidence" value="ECO:0007669"/>
    <property type="project" value="InterPro"/>
</dbReference>
<sequence length="120" mass="12051">MYKEVEMKKLSLLLVLVLVLFSFAACSKGEPAAGGEAKTLTGTAEGFGGEVKVTVTVNGDDITAVEAVGEGETPGIGSEAIDKLPGLIVEADSTKVDVVAGATVTSNAIIEAVNNALAGK</sequence>
<keyword evidence="4" id="KW-1185">Reference proteome</keyword>
<feature type="signal peptide" evidence="1">
    <location>
        <begin position="1"/>
        <end position="27"/>
    </location>
</feature>
<keyword evidence="1" id="KW-0732">Signal</keyword>
<dbReference type="PROSITE" id="PS51257">
    <property type="entry name" value="PROKAR_LIPOPROTEIN"/>
    <property type="match status" value="1"/>
</dbReference>
<protein>
    <submittedName>
        <fullName evidence="3">FMN-binding protein</fullName>
    </submittedName>
</protein>
<evidence type="ECO:0000256" key="1">
    <source>
        <dbReference type="SAM" id="SignalP"/>
    </source>
</evidence>
<dbReference type="InterPro" id="IPR007329">
    <property type="entry name" value="FMN-bd"/>
</dbReference>
<feature type="domain" description="FMN-binding" evidence="2">
    <location>
        <begin position="46"/>
        <end position="120"/>
    </location>
</feature>
<evidence type="ECO:0000313" key="3">
    <source>
        <dbReference type="EMBL" id="NYB74645.1"/>
    </source>
</evidence>
<accession>A0A974BL53</accession>
<reference evidence="3" key="1">
    <citation type="submission" date="2020-07" db="EMBL/GenBank/DDBJ databases">
        <title>Genomic analysis of a strain of Sedimentibacter Hydroxybenzoicus DSM7310.</title>
        <authorList>
            <person name="Ma S."/>
        </authorList>
    </citation>
    <scope>NUCLEOTIDE SEQUENCE</scope>
    <source>
        <strain evidence="3">DSM 7310</strain>
    </source>
</reference>
<gene>
    <name evidence="3" type="ORF">HZF24_10910</name>
</gene>
<evidence type="ECO:0000259" key="2">
    <source>
        <dbReference type="SMART" id="SM00900"/>
    </source>
</evidence>
<proteinExistence type="predicted"/>
<evidence type="ECO:0000313" key="4">
    <source>
        <dbReference type="Proteomes" id="UP000611629"/>
    </source>
</evidence>
<dbReference type="SMART" id="SM00900">
    <property type="entry name" value="FMN_bind"/>
    <property type="match status" value="1"/>
</dbReference>
<name>A0A974BL53_SEDHY</name>
<organism evidence="3 4">
    <name type="scientific">Sedimentibacter hydroxybenzoicus DSM 7310</name>
    <dbReference type="NCBI Taxonomy" id="1123245"/>
    <lineage>
        <taxon>Bacteria</taxon>
        <taxon>Bacillati</taxon>
        <taxon>Bacillota</taxon>
        <taxon>Tissierellia</taxon>
        <taxon>Sedimentibacter</taxon>
    </lineage>
</organism>
<dbReference type="GO" id="GO:0010181">
    <property type="term" value="F:FMN binding"/>
    <property type="evidence" value="ECO:0007669"/>
    <property type="project" value="InterPro"/>
</dbReference>
<feature type="chain" id="PRO_5039654742" evidence="1">
    <location>
        <begin position="28"/>
        <end position="120"/>
    </location>
</feature>
<dbReference type="Gene3D" id="3.90.1010.20">
    <property type="match status" value="1"/>
</dbReference>
<dbReference type="EMBL" id="JACBNQ010000011">
    <property type="protein sequence ID" value="NYB74645.1"/>
    <property type="molecule type" value="Genomic_DNA"/>
</dbReference>
<dbReference type="AlphaFoldDB" id="A0A974BL53"/>
<dbReference type="Pfam" id="PF04205">
    <property type="entry name" value="FMN_bind"/>
    <property type="match status" value="1"/>
</dbReference>
<dbReference type="Proteomes" id="UP000611629">
    <property type="component" value="Unassembled WGS sequence"/>
</dbReference>